<organism evidence="1 2">
    <name type="scientific">Petrolisthes manimaculis</name>
    <dbReference type="NCBI Taxonomy" id="1843537"/>
    <lineage>
        <taxon>Eukaryota</taxon>
        <taxon>Metazoa</taxon>
        <taxon>Ecdysozoa</taxon>
        <taxon>Arthropoda</taxon>
        <taxon>Crustacea</taxon>
        <taxon>Multicrustacea</taxon>
        <taxon>Malacostraca</taxon>
        <taxon>Eumalacostraca</taxon>
        <taxon>Eucarida</taxon>
        <taxon>Decapoda</taxon>
        <taxon>Pleocyemata</taxon>
        <taxon>Anomura</taxon>
        <taxon>Galatheoidea</taxon>
        <taxon>Porcellanidae</taxon>
        <taxon>Petrolisthes</taxon>
    </lineage>
</organism>
<keyword evidence="2" id="KW-1185">Reference proteome</keyword>
<proteinExistence type="predicted"/>
<evidence type="ECO:0000313" key="1">
    <source>
        <dbReference type="EMBL" id="KAK4288090.1"/>
    </source>
</evidence>
<accession>A0AAE1NDJ6</accession>
<dbReference type="AlphaFoldDB" id="A0AAE1NDJ6"/>
<reference evidence="1" key="1">
    <citation type="submission" date="2023-11" db="EMBL/GenBank/DDBJ databases">
        <title>Genome assemblies of two species of porcelain crab, Petrolisthes cinctipes and Petrolisthes manimaculis (Anomura: Porcellanidae).</title>
        <authorList>
            <person name="Angst P."/>
        </authorList>
    </citation>
    <scope>NUCLEOTIDE SEQUENCE</scope>
    <source>
        <strain evidence="1">PB745_02</strain>
        <tissue evidence="1">Gill</tissue>
    </source>
</reference>
<protein>
    <submittedName>
        <fullName evidence="1">Uncharacterized protein</fullName>
    </submittedName>
</protein>
<comment type="caution">
    <text evidence="1">The sequence shown here is derived from an EMBL/GenBank/DDBJ whole genome shotgun (WGS) entry which is preliminary data.</text>
</comment>
<gene>
    <name evidence="1" type="ORF">Pmani_038868</name>
</gene>
<sequence length="88" mass="10447">MLLRPLVHHIFYHDLPTTPFQNPPTTFVLHTYHDPLRPLVPRLSYDPQCLSSRLTRFFCLKYFLPRPKCPKHYYTIIPSCNTLIPTPL</sequence>
<name>A0AAE1NDJ6_9EUCA</name>
<dbReference type="EMBL" id="JAWZYT010006493">
    <property type="protein sequence ID" value="KAK4288090.1"/>
    <property type="molecule type" value="Genomic_DNA"/>
</dbReference>
<evidence type="ECO:0000313" key="2">
    <source>
        <dbReference type="Proteomes" id="UP001292094"/>
    </source>
</evidence>
<dbReference type="Proteomes" id="UP001292094">
    <property type="component" value="Unassembled WGS sequence"/>
</dbReference>